<dbReference type="KEGG" id="pej:FYC62_12125"/>
<proteinExistence type="predicted"/>
<name>A0A5C0VM57_9SPHI</name>
<organism evidence="1 2">
    <name type="scientific">Pedobacter aquae</name>
    <dbReference type="NCBI Taxonomy" id="2605747"/>
    <lineage>
        <taxon>Bacteria</taxon>
        <taxon>Pseudomonadati</taxon>
        <taxon>Bacteroidota</taxon>
        <taxon>Sphingobacteriia</taxon>
        <taxon>Sphingobacteriales</taxon>
        <taxon>Sphingobacteriaceae</taxon>
        <taxon>Pedobacter</taxon>
    </lineage>
</organism>
<dbReference type="Gene3D" id="2.60.120.200">
    <property type="match status" value="1"/>
</dbReference>
<dbReference type="InterPro" id="IPR013320">
    <property type="entry name" value="ConA-like_dom_sf"/>
</dbReference>
<keyword evidence="2" id="KW-1185">Reference proteome</keyword>
<evidence type="ECO:0000313" key="1">
    <source>
        <dbReference type="EMBL" id="QEK52310.1"/>
    </source>
</evidence>
<dbReference type="EMBL" id="CP043329">
    <property type="protein sequence ID" value="QEK52310.1"/>
    <property type="molecule type" value="Genomic_DNA"/>
</dbReference>
<dbReference type="SUPFAM" id="SSF49899">
    <property type="entry name" value="Concanavalin A-like lectins/glucanases"/>
    <property type="match status" value="1"/>
</dbReference>
<dbReference type="GO" id="GO:0004553">
    <property type="term" value="F:hydrolase activity, hydrolyzing O-glycosyl compounds"/>
    <property type="evidence" value="ECO:0007669"/>
    <property type="project" value="UniProtKB-ARBA"/>
</dbReference>
<dbReference type="Pfam" id="PF13385">
    <property type="entry name" value="Laminin_G_3"/>
    <property type="match status" value="1"/>
</dbReference>
<dbReference type="RefSeq" id="WP_149075110.1">
    <property type="nucleotide sequence ID" value="NZ_CP043329.1"/>
</dbReference>
<sequence length="244" mass="26375">MKQLKSTILFLFLITPWLGKAQVVPVSFLGKPPQATIADGPIINSGLVVNLDAGNTASYSGTGTTWTDLSGNGNHATLQNGVSYNSGNGGYLRLDGADDIVSSINLSSYTNFTLEIWIYDTRSSGERDILSYNGNAGSYTFNGSSFRTDGNGLGGRSYGTVGQPPLNTWYRFCITKGANLFINQTKHTGTGNENPYGVLNFGGTRSDVNSRLNGRIAIVRIYNRTLTDLEIQQNYNALKSRFGL</sequence>
<accession>A0A5C0VM57</accession>
<evidence type="ECO:0000313" key="2">
    <source>
        <dbReference type="Proteomes" id="UP000323653"/>
    </source>
</evidence>
<dbReference type="GO" id="GO:0005975">
    <property type="term" value="P:carbohydrate metabolic process"/>
    <property type="evidence" value="ECO:0007669"/>
    <property type="project" value="UniProtKB-ARBA"/>
</dbReference>
<gene>
    <name evidence="1" type="ORF">FYC62_12125</name>
</gene>
<reference evidence="1 2" key="1">
    <citation type="submission" date="2019-08" db="EMBL/GenBank/DDBJ databases">
        <title>Pedobacter sp. nov., isolated from Han river, South Korea.</title>
        <authorList>
            <person name="Lee D.-H."/>
            <person name="Kim Y.-S."/>
            <person name="Hwang E.-M."/>
            <person name="Le Tran T.C."/>
            <person name="Cha C.-J."/>
        </authorList>
    </citation>
    <scope>NUCLEOTIDE SEQUENCE [LARGE SCALE GENOMIC DNA]</scope>
    <source>
        <strain evidence="1 2">CJ43</strain>
    </source>
</reference>
<dbReference type="AlphaFoldDB" id="A0A5C0VM57"/>
<protein>
    <submittedName>
        <fullName evidence="1">LamG domain-containing protein</fullName>
    </submittedName>
</protein>
<dbReference type="Proteomes" id="UP000323653">
    <property type="component" value="Chromosome"/>
</dbReference>